<evidence type="ECO:0000256" key="3">
    <source>
        <dbReference type="ARBA" id="ARBA00023163"/>
    </source>
</evidence>
<evidence type="ECO:0000313" key="5">
    <source>
        <dbReference type="EMBL" id="SHJ63326.1"/>
    </source>
</evidence>
<dbReference type="PROSITE" id="PS00041">
    <property type="entry name" value="HTH_ARAC_FAMILY_1"/>
    <property type="match status" value="1"/>
</dbReference>
<feature type="domain" description="HTH araC/xylS-type" evidence="4">
    <location>
        <begin position="325"/>
        <end position="423"/>
    </location>
</feature>
<dbReference type="InterPro" id="IPR009057">
    <property type="entry name" value="Homeodomain-like_sf"/>
</dbReference>
<proteinExistence type="predicted"/>
<dbReference type="PANTHER" id="PTHR43280:SF28">
    <property type="entry name" value="HTH-TYPE TRANSCRIPTIONAL ACTIVATOR RHAS"/>
    <property type="match status" value="1"/>
</dbReference>
<dbReference type="Pfam" id="PF12833">
    <property type="entry name" value="HTH_18"/>
    <property type="match status" value="1"/>
</dbReference>
<reference evidence="5 6" key="1">
    <citation type="submission" date="2016-11" db="EMBL/GenBank/DDBJ databases">
        <authorList>
            <person name="Jaros S."/>
            <person name="Januszkiewicz K."/>
            <person name="Wedrychowicz H."/>
        </authorList>
    </citation>
    <scope>NUCLEOTIDE SEQUENCE [LARGE SCALE GENOMIC DNA]</scope>
    <source>
        <strain evidence="5 6">DSM 17477</strain>
    </source>
</reference>
<evidence type="ECO:0000259" key="4">
    <source>
        <dbReference type="PROSITE" id="PS01124"/>
    </source>
</evidence>
<dbReference type="EMBL" id="FQZL01000028">
    <property type="protein sequence ID" value="SHJ63326.1"/>
    <property type="molecule type" value="Genomic_DNA"/>
</dbReference>
<sequence length="436" mass="50370">MLKTKLTDNIYFDFEKAMEVADNYSRATSKNCMIIDKNGETVYKTDSTKLCTLCKKLETALDDQAFCKKYKIYNAHQANRFGGKYIFLCPMGLVNWISPITIDGITIGSFISGSYALIPPEKKLFEKVLDKLYLPKDKSEELFNNLVDTEKINPDTITGLSEMLFLMSCHVSDISHYSHVNSQKHLTQLSVFNDYIQQLKSDDSKVQNHYSIEKENELIKLAKAGNKSDCQKLIIEIISSMYCNKNIDFKTIKTRVLEILVILSRAVLESGTDTDTIFDLNNKYIWEITELKNINKLIEYINDFFDNFFEFINSYDNIKHIDAIYQSIRYLNANYMNPLSLEDLAHEVHLSPSYVSRIFTEELNMTFKGYLNKIRIEKSKELLLENRISVAEVSYLVGFNDQSYFSKVFKNLTGVTPKKFQSSLGRFVPDSEVNQM</sequence>
<dbReference type="GO" id="GO:0003700">
    <property type="term" value="F:DNA-binding transcription factor activity"/>
    <property type="evidence" value="ECO:0007669"/>
    <property type="project" value="InterPro"/>
</dbReference>
<dbReference type="InterPro" id="IPR018771">
    <property type="entry name" value="PocR_dom"/>
</dbReference>
<evidence type="ECO:0000313" key="6">
    <source>
        <dbReference type="Proteomes" id="UP000184052"/>
    </source>
</evidence>
<keyword evidence="3" id="KW-0804">Transcription</keyword>
<dbReference type="PROSITE" id="PS01124">
    <property type="entry name" value="HTH_ARAC_FAMILY_2"/>
    <property type="match status" value="1"/>
</dbReference>
<dbReference type="InterPro" id="IPR020449">
    <property type="entry name" value="Tscrpt_reg_AraC-type_HTH"/>
</dbReference>
<dbReference type="STRING" id="1121476.SAMN02745751_03012"/>
<dbReference type="AlphaFoldDB" id="A0A1M6KWR7"/>
<dbReference type="SMART" id="SM00342">
    <property type="entry name" value="HTH_ARAC"/>
    <property type="match status" value="1"/>
</dbReference>
<keyword evidence="2 5" id="KW-0238">DNA-binding</keyword>
<dbReference type="Pfam" id="PF10114">
    <property type="entry name" value="PocR"/>
    <property type="match status" value="1"/>
</dbReference>
<dbReference type="PANTHER" id="PTHR43280">
    <property type="entry name" value="ARAC-FAMILY TRANSCRIPTIONAL REGULATOR"/>
    <property type="match status" value="1"/>
</dbReference>
<dbReference type="GO" id="GO:0043565">
    <property type="term" value="F:sequence-specific DNA binding"/>
    <property type="evidence" value="ECO:0007669"/>
    <property type="project" value="InterPro"/>
</dbReference>
<evidence type="ECO:0000256" key="2">
    <source>
        <dbReference type="ARBA" id="ARBA00023125"/>
    </source>
</evidence>
<dbReference type="SUPFAM" id="SSF46689">
    <property type="entry name" value="Homeodomain-like"/>
    <property type="match status" value="2"/>
</dbReference>
<dbReference type="Gene3D" id="1.10.10.60">
    <property type="entry name" value="Homeodomain-like"/>
    <property type="match status" value="2"/>
</dbReference>
<keyword evidence="6" id="KW-1185">Reference proteome</keyword>
<name>A0A1M6KWR7_9FIRM</name>
<dbReference type="InterPro" id="IPR018060">
    <property type="entry name" value="HTH_AraC"/>
</dbReference>
<gene>
    <name evidence="5" type="ORF">SAMN02745751_03012</name>
</gene>
<organism evidence="5 6">
    <name type="scientific">Dethiosulfatibacter aminovorans DSM 17477</name>
    <dbReference type="NCBI Taxonomy" id="1121476"/>
    <lineage>
        <taxon>Bacteria</taxon>
        <taxon>Bacillati</taxon>
        <taxon>Bacillota</taxon>
        <taxon>Tissierellia</taxon>
        <taxon>Dethiosulfatibacter</taxon>
    </lineage>
</organism>
<dbReference type="RefSeq" id="WP_073050390.1">
    <property type="nucleotide sequence ID" value="NZ_FQZL01000028.1"/>
</dbReference>
<accession>A0A1M6KWR7</accession>
<protein>
    <submittedName>
        <fullName evidence="5">AraC-type DNA-binding protein</fullName>
    </submittedName>
</protein>
<dbReference type="PRINTS" id="PR00032">
    <property type="entry name" value="HTHARAC"/>
</dbReference>
<dbReference type="Proteomes" id="UP000184052">
    <property type="component" value="Unassembled WGS sequence"/>
</dbReference>
<keyword evidence="1" id="KW-0805">Transcription regulation</keyword>
<evidence type="ECO:0000256" key="1">
    <source>
        <dbReference type="ARBA" id="ARBA00023015"/>
    </source>
</evidence>
<dbReference type="InterPro" id="IPR018062">
    <property type="entry name" value="HTH_AraC-typ_CS"/>
</dbReference>
<dbReference type="OrthoDB" id="9778008at2"/>